<dbReference type="AlphaFoldDB" id="A0A5N4ABW8"/>
<evidence type="ECO:0000259" key="6">
    <source>
        <dbReference type="Pfam" id="PF00151"/>
    </source>
</evidence>
<dbReference type="PRINTS" id="PR00821">
    <property type="entry name" value="TAGLIPASE"/>
</dbReference>
<gene>
    <name evidence="7" type="ORF">PPYR_11641</name>
</gene>
<evidence type="ECO:0000256" key="1">
    <source>
        <dbReference type="ARBA" id="ARBA00004613"/>
    </source>
</evidence>
<comment type="similarity">
    <text evidence="2 4">Belongs to the AB hydrolase superfamily. Lipase family.</text>
</comment>
<keyword evidence="8" id="KW-1185">Reference proteome</keyword>
<keyword evidence="5" id="KW-0732">Signal</keyword>
<dbReference type="PANTHER" id="PTHR11610:SF178">
    <property type="entry name" value="LIPASE MEMBER H-A-LIKE PROTEIN"/>
    <property type="match status" value="1"/>
</dbReference>
<dbReference type="SUPFAM" id="SSF53474">
    <property type="entry name" value="alpha/beta-Hydrolases"/>
    <property type="match status" value="1"/>
</dbReference>
<dbReference type="InterPro" id="IPR000734">
    <property type="entry name" value="TAG_lipase"/>
</dbReference>
<feature type="domain" description="Lipase" evidence="6">
    <location>
        <begin position="67"/>
        <end position="307"/>
    </location>
</feature>
<dbReference type="Proteomes" id="UP000327044">
    <property type="component" value="Unassembled WGS sequence"/>
</dbReference>
<reference evidence="7 8" key="1">
    <citation type="journal article" date="2018" name="Elife">
        <title>Firefly genomes illuminate parallel origins of bioluminescence in beetles.</title>
        <authorList>
            <person name="Fallon T.R."/>
            <person name="Lower S.E."/>
            <person name="Chang C.H."/>
            <person name="Bessho-Uehara M."/>
            <person name="Martin G.J."/>
            <person name="Bewick A.J."/>
            <person name="Behringer M."/>
            <person name="Debat H.J."/>
            <person name="Wong I."/>
            <person name="Day J.C."/>
            <person name="Suvorov A."/>
            <person name="Silva C.J."/>
            <person name="Stanger-Hall K.F."/>
            <person name="Hall D.W."/>
            <person name="Schmitz R.J."/>
            <person name="Nelson D.R."/>
            <person name="Lewis S.M."/>
            <person name="Shigenobu S."/>
            <person name="Bybee S.M."/>
            <person name="Larracuente A.M."/>
            <person name="Oba Y."/>
            <person name="Weng J.K."/>
        </authorList>
    </citation>
    <scope>NUCLEOTIDE SEQUENCE [LARGE SCALE GENOMIC DNA]</scope>
    <source>
        <strain evidence="7">1611_PpyrPB1</strain>
        <tissue evidence="7">Whole body</tissue>
    </source>
</reference>
<comment type="subcellular location">
    <subcellularLocation>
        <location evidence="1">Secreted</location>
    </subcellularLocation>
</comment>
<name>A0A5N4ABW8_PHOPY</name>
<sequence length="337" mass="36410">MATLYILSFSTLLVAVCSKMCGRTSVECLDRVRNGLLALAQNNCTNDDGILTQYWWHSTTSAVQINSVTEIDTVKPIIFLLHGWGGSKDVDYIQVIRDAYLKRYQSSRTIITLDFGMYVTGSGILSYANAYCNAPAVAIGFGNFICSLVANGVSPKNIHVVGHSLGAQISGMAGAYVQKNCKFSVARITGLDPASIGYLCINPNECRLDETDADFVDVIHTNAGGYGTTLNSGDDDFYVNNGIAQPNCLDLNIDFTQVSSDPLSVVLKPVSCSHQRSCYLFAESILANSFPTRSCFPLASNVLYMGEYCKPELGTRMCRVSTSAQSPYGLGPNGPLN</sequence>
<evidence type="ECO:0000313" key="7">
    <source>
        <dbReference type="EMBL" id="KAB0794802.1"/>
    </source>
</evidence>
<dbReference type="PANTHER" id="PTHR11610">
    <property type="entry name" value="LIPASE"/>
    <property type="match status" value="1"/>
</dbReference>
<dbReference type="EMBL" id="VVIM01000008">
    <property type="protein sequence ID" value="KAB0794802.1"/>
    <property type="molecule type" value="Genomic_DNA"/>
</dbReference>
<protein>
    <recommendedName>
        <fullName evidence="6">Lipase domain-containing protein</fullName>
    </recommendedName>
</protein>
<dbReference type="Pfam" id="PF00151">
    <property type="entry name" value="Lipase"/>
    <property type="match status" value="1"/>
</dbReference>
<evidence type="ECO:0000256" key="2">
    <source>
        <dbReference type="ARBA" id="ARBA00010701"/>
    </source>
</evidence>
<comment type="caution">
    <text evidence="7">The sequence shown here is derived from an EMBL/GenBank/DDBJ whole genome shotgun (WGS) entry which is preliminary data.</text>
</comment>
<dbReference type="InterPro" id="IPR013818">
    <property type="entry name" value="Lipase"/>
</dbReference>
<organism evidence="7 8">
    <name type="scientific">Photinus pyralis</name>
    <name type="common">Common eastern firefly</name>
    <name type="synonym">Lampyris pyralis</name>
    <dbReference type="NCBI Taxonomy" id="7054"/>
    <lineage>
        <taxon>Eukaryota</taxon>
        <taxon>Metazoa</taxon>
        <taxon>Ecdysozoa</taxon>
        <taxon>Arthropoda</taxon>
        <taxon>Hexapoda</taxon>
        <taxon>Insecta</taxon>
        <taxon>Pterygota</taxon>
        <taxon>Neoptera</taxon>
        <taxon>Endopterygota</taxon>
        <taxon>Coleoptera</taxon>
        <taxon>Polyphaga</taxon>
        <taxon>Elateriformia</taxon>
        <taxon>Elateroidea</taxon>
        <taxon>Lampyridae</taxon>
        <taxon>Lampyrinae</taxon>
        <taxon>Photinus</taxon>
    </lineage>
</organism>
<accession>A0A5N4ABW8</accession>
<evidence type="ECO:0000256" key="4">
    <source>
        <dbReference type="RuleBase" id="RU004262"/>
    </source>
</evidence>
<dbReference type="GO" id="GO:0016298">
    <property type="term" value="F:lipase activity"/>
    <property type="evidence" value="ECO:0007669"/>
    <property type="project" value="InterPro"/>
</dbReference>
<dbReference type="GO" id="GO:0016042">
    <property type="term" value="P:lipid catabolic process"/>
    <property type="evidence" value="ECO:0007669"/>
    <property type="project" value="TreeGrafter"/>
</dbReference>
<dbReference type="OrthoDB" id="6685650at2759"/>
<feature type="signal peptide" evidence="5">
    <location>
        <begin position="1"/>
        <end position="18"/>
    </location>
</feature>
<feature type="chain" id="PRO_5024330490" description="Lipase domain-containing protein" evidence="5">
    <location>
        <begin position="19"/>
        <end position="337"/>
    </location>
</feature>
<evidence type="ECO:0000313" key="8">
    <source>
        <dbReference type="Proteomes" id="UP000327044"/>
    </source>
</evidence>
<dbReference type="GO" id="GO:0005615">
    <property type="term" value="C:extracellular space"/>
    <property type="evidence" value="ECO:0007669"/>
    <property type="project" value="TreeGrafter"/>
</dbReference>
<dbReference type="InParanoid" id="A0A5N4ABW8"/>
<evidence type="ECO:0000256" key="5">
    <source>
        <dbReference type="SAM" id="SignalP"/>
    </source>
</evidence>
<evidence type="ECO:0000256" key="3">
    <source>
        <dbReference type="ARBA" id="ARBA00022525"/>
    </source>
</evidence>
<keyword evidence="3" id="KW-0964">Secreted</keyword>
<dbReference type="Gene3D" id="3.40.50.1820">
    <property type="entry name" value="alpha/beta hydrolase"/>
    <property type="match status" value="1"/>
</dbReference>
<dbReference type="InterPro" id="IPR029058">
    <property type="entry name" value="AB_hydrolase_fold"/>
</dbReference>
<proteinExistence type="inferred from homology"/>